<evidence type="ECO:0000313" key="1">
    <source>
        <dbReference type="EMBL" id="MBF4808512.1"/>
    </source>
</evidence>
<accession>A0A930W3E8</accession>
<proteinExistence type="predicted"/>
<comment type="caution">
    <text evidence="1">The sequence shown here is derived from an EMBL/GenBank/DDBJ whole genome shotgun (WGS) entry which is preliminary data.</text>
</comment>
<dbReference type="RefSeq" id="WP_311142221.1">
    <property type="nucleotide sequence ID" value="NZ_CAUOKZ010000005.1"/>
</dbReference>
<organism evidence="1 2">
    <name type="scientific">Lancefieldella rimae</name>
    <dbReference type="NCBI Taxonomy" id="1383"/>
    <lineage>
        <taxon>Bacteria</taxon>
        <taxon>Bacillati</taxon>
        <taxon>Actinomycetota</taxon>
        <taxon>Coriobacteriia</taxon>
        <taxon>Coriobacteriales</taxon>
        <taxon>Atopobiaceae</taxon>
        <taxon>Lancefieldella</taxon>
    </lineage>
</organism>
<sequence>MPALLTHFVFGVQMANEVHSDLFKTSEELNAFLLGNQGSDPFLARHLTWPNHALACNRLHQCLHMNQIAEIFSAFQEATTYLPEVDTSIGQAFTLGILSHHALDKVVRPFIDAQQDALIHIDPSLEPSRQEIRSIIETDLDSWLLWNQMHTTVEEFYPAAALEADKSTCRVGGALFSQVALAMFGLNIGASEYAGAIADYTRIYHTIEKTDPTYATKLPDVLYRTEMFVRPSASSYIVAMSHQVFRTDAVAAANLKRIPWKDPATNAIRTESFPDLLEEASHLYQTLVHAYTRNDHTDVED</sequence>
<evidence type="ECO:0000313" key="2">
    <source>
        <dbReference type="Proteomes" id="UP000698335"/>
    </source>
</evidence>
<gene>
    <name evidence="1" type="ORF">HXK26_07455</name>
</gene>
<dbReference type="EMBL" id="JABZGW010000411">
    <property type="protein sequence ID" value="MBF4808512.1"/>
    <property type="molecule type" value="Genomic_DNA"/>
</dbReference>
<evidence type="ECO:0008006" key="3">
    <source>
        <dbReference type="Google" id="ProtNLM"/>
    </source>
</evidence>
<name>A0A930W3E8_9ACTN</name>
<dbReference type="AlphaFoldDB" id="A0A930W3E8"/>
<reference evidence="1" key="1">
    <citation type="submission" date="2020-04" db="EMBL/GenBank/DDBJ databases">
        <title>Deep metagenomics examines the oral microbiome during advanced dental caries in children, revealing novel taxa and co-occurrences with host molecules.</title>
        <authorList>
            <person name="Baker J.L."/>
            <person name="Morton J.T."/>
            <person name="Dinis M."/>
            <person name="Alvarez R."/>
            <person name="Tran N.C."/>
            <person name="Knight R."/>
            <person name="Edlund A."/>
        </authorList>
    </citation>
    <scope>NUCLEOTIDE SEQUENCE</scope>
    <source>
        <strain evidence="1">JCVI_38_bin.5</strain>
    </source>
</reference>
<dbReference type="Proteomes" id="UP000698335">
    <property type="component" value="Unassembled WGS sequence"/>
</dbReference>
<protein>
    <recommendedName>
        <fullName evidence="3">Phospholipase C/D domain-containing protein</fullName>
    </recommendedName>
</protein>